<proteinExistence type="predicted"/>
<dbReference type="NCBIfam" id="TIGR01926">
    <property type="entry name" value="peroxid_rel"/>
    <property type="match status" value="1"/>
</dbReference>
<dbReference type="Proteomes" id="UP000007110">
    <property type="component" value="Unassembled WGS sequence"/>
</dbReference>
<reference evidence="2" key="2">
    <citation type="submission" date="2021-01" db="UniProtKB">
        <authorList>
            <consortium name="EnsemblMetazoa"/>
        </authorList>
    </citation>
    <scope>IDENTIFICATION</scope>
</reference>
<dbReference type="GeneID" id="581446"/>
<dbReference type="PANTHER" id="PTHR35446">
    <property type="entry name" value="SI:CH211-175M2.5"/>
    <property type="match status" value="1"/>
</dbReference>
<keyword evidence="3" id="KW-1185">Reference proteome</keyword>
<dbReference type="Gene3D" id="1.20.5.810">
    <property type="entry name" value="AhpD-like"/>
    <property type="match status" value="1"/>
</dbReference>
<dbReference type="OrthoDB" id="10040445at2759"/>
<dbReference type="InterPro" id="IPR029032">
    <property type="entry name" value="AhpD-like"/>
</dbReference>
<dbReference type="Pfam" id="PF02627">
    <property type="entry name" value="CMD"/>
    <property type="match status" value="1"/>
</dbReference>
<dbReference type="AlphaFoldDB" id="A0A7M7TGJ2"/>
<sequence>MALSVCRLFTRSRPALAIRRVLSPQSQKASSQNSLERCLARFQGTSSKLYESPTPESKPVSRFPIPERETLPEDIQRIMKEVEKQSGFLPNIFKIMSYDPTSFKYFFGYYDHLISDRGNLTKEDKSFISLAVSTENKCIYCTVSHRMVFRLNTNDPVLTDQMTVNWETADVTDRQRAILEMAMAVTKNEPITDEHFTNLERHGLDQRDAFDIGHYAAFFALANRLAIFTKLRPNDEFSE</sequence>
<evidence type="ECO:0000313" key="3">
    <source>
        <dbReference type="Proteomes" id="UP000007110"/>
    </source>
</evidence>
<reference evidence="3" key="1">
    <citation type="submission" date="2015-02" db="EMBL/GenBank/DDBJ databases">
        <title>Genome sequencing for Strongylocentrotus purpuratus.</title>
        <authorList>
            <person name="Murali S."/>
            <person name="Liu Y."/>
            <person name="Vee V."/>
            <person name="English A."/>
            <person name="Wang M."/>
            <person name="Skinner E."/>
            <person name="Han Y."/>
            <person name="Muzny D.M."/>
            <person name="Worley K.C."/>
            <person name="Gibbs R.A."/>
        </authorList>
    </citation>
    <scope>NUCLEOTIDE SEQUENCE</scope>
</reference>
<dbReference type="RefSeq" id="XP_786535.1">
    <property type="nucleotide sequence ID" value="XM_781442.5"/>
</dbReference>
<dbReference type="Gene3D" id="1.20.1290.10">
    <property type="entry name" value="AhpD-like"/>
    <property type="match status" value="1"/>
</dbReference>
<evidence type="ECO:0000259" key="1">
    <source>
        <dbReference type="Pfam" id="PF02627"/>
    </source>
</evidence>
<dbReference type="KEGG" id="spu:581446"/>
<evidence type="ECO:0000313" key="2">
    <source>
        <dbReference type="EnsemblMetazoa" id="XP_786535"/>
    </source>
</evidence>
<feature type="domain" description="Carboxymuconolactone decarboxylase-like" evidence="1">
    <location>
        <begin position="100"/>
        <end position="147"/>
    </location>
</feature>
<accession>A0A7M7TGJ2</accession>
<dbReference type="InParanoid" id="A0A7M7TGJ2"/>
<dbReference type="InterPro" id="IPR003779">
    <property type="entry name" value="CMD-like"/>
</dbReference>
<dbReference type="InterPro" id="IPR010195">
    <property type="entry name" value="Uncharacterised_peroxidase-rel"/>
</dbReference>
<organism evidence="2 3">
    <name type="scientific">Strongylocentrotus purpuratus</name>
    <name type="common">Purple sea urchin</name>
    <dbReference type="NCBI Taxonomy" id="7668"/>
    <lineage>
        <taxon>Eukaryota</taxon>
        <taxon>Metazoa</taxon>
        <taxon>Echinodermata</taxon>
        <taxon>Eleutherozoa</taxon>
        <taxon>Echinozoa</taxon>
        <taxon>Echinoidea</taxon>
        <taxon>Euechinoidea</taxon>
        <taxon>Echinacea</taxon>
        <taxon>Camarodonta</taxon>
        <taxon>Echinidea</taxon>
        <taxon>Strongylocentrotidae</taxon>
        <taxon>Strongylocentrotus</taxon>
    </lineage>
</organism>
<dbReference type="PANTHER" id="PTHR35446:SF2">
    <property type="entry name" value="CARBOXYMUCONOLACTONE DECARBOXYLASE-LIKE DOMAIN-CONTAINING PROTEIN"/>
    <property type="match status" value="1"/>
</dbReference>
<name>A0A7M7TGJ2_STRPU</name>
<dbReference type="GO" id="GO:0051920">
    <property type="term" value="F:peroxiredoxin activity"/>
    <property type="evidence" value="ECO:0007669"/>
    <property type="project" value="InterPro"/>
</dbReference>
<dbReference type="EnsemblMetazoa" id="XM_781442">
    <property type="protein sequence ID" value="XP_786535"/>
    <property type="gene ID" value="LOC581446"/>
</dbReference>
<protein>
    <recommendedName>
        <fullName evidence="1">Carboxymuconolactone decarboxylase-like domain-containing protein</fullName>
    </recommendedName>
</protein>
<dbReference type="SUPFAM" id="SSF69118">
    <property type="entry name" value="AhpD-like"/>
    <property type="match status" value="1"/>
</dbReference>